<name>A0A2Z6SIQ8_9GLOM</name>
<proteinExistence type="predicted"/>
<gene>
    <name evidence="1" type="ORF">RclHR1_00640027</name>
</gene>
<dbReference type="AlphaFoldDB" id="A0A2Z6SIQ8"/>
<evidence type="ECO:0000313" key="1">
    <source>
        <dbReference type="EMBL" id="GBC05739.1"/>
    </source>
</evidence>
<dbReference type="PANTHER" id="PTHR35385">
    <property type="entry name" value="PROTEIN B, PUTATIVE-RELATED-RELATED"/>
    <property type="match status" value="1"/>
</dbReference>
<keyword evidence="2" id="KW-1185">Reference proteome</keyword>
<comment type="caution">
    <text evidence="1">The sequence shown here is derived from an EMBL/GenBank/DDBJ whole genome shotgun (WGS) entry which is preliminary data.</text>
</comment>
<dbReference type="Proteomes" id="UP000247702">
    <property type="component" value="Unassembled WGS sequence"/>
</dbReference>
<dbReference type="PANTHER" id="PTHR35385:SF2">
    <property type="entry name" value="PROTEIN B, PUTATIVE-RELATED"/>
    <property type="match status" value="1"/>
</dbReference>
<dbReference type="EMBL" id="BEXD01004026">
    <property type="protein sequence ID" value="GBC05739.1"/>
    <property type="molecule type" value="Genomic_DNA"/>
</dbReference>
<accession>A0A2Z6SIQ8</accession>
<protein>
    <submittedName>
        <fullName evidence="1">Uncharacterized protein</fullName>
    </submittedName>
</protein>
<reference evidence="1 2" key="1">
    <citation type="submission" date="2017-11" db="EMBL/GenBank/DDBJ databases">
        <title>The genome of Rhizophagus clarus HR1 reveals common genetic basis of auxotrophy among arbuscular mycorrhizal fungi.</title>
        <authorList>
            <person name="Kobayashi Y."/>
        </authorList>
    </citation>
    <scope>NUCLEOTIDE SEQUENCE [LARGE SCALE GENOMIC DNA]</scope>
    <source>
        <strain evidence="1 2">HR1</strain>
    </source>
</reference>
<evidence type="ECO:0000313" key="2">
    <source>
        <dbReference type="Proteomes" id="UP000247702"/>
    </source>
</evidence>
<organism evidence="1 2">
    <name type="scientific">Rhizophagus clarus</name>
    <dbReference type="NCBI Taxonomy" id="94130"/>
    <lineage>
        <taxon>Eukaryota</taxon>
        <taxon>Fungi</taxon>
        <taxon>Fungi incertae sedis</taxon>
        <taxon>Mucoromycota</taxon>
        <taxon>Glomeromycotina</taxon>
        <taxon>Glomeromycetes</taxon>
        <taxon>Glomerales</taxon>
        <taxon>Glomeraceae</taxon>
        <taxon>Rhizophagus</taxon>
    </lineage>
</organism>
<sequence length="210" mass="24881">MVVRSFFLLTRFRTLFRYFLGISLPDILKSILPNNHLYLIKNFNEPSSYQTAENFKVPQFELDVFVDVDNQEKVCEWFKEYESWSKTIMPRGYGIKGDRVLFREQCHCIHKQGKNVVTKRPQSLQARDICNSSYTFTVRIPTTFTYTSVKEEVREELLELFKDGHSSSSALYVYQDKLHLEASDEQELIKLLADRSVNPDYDYVTWESQW</sequence>